<dbReference type="Proteomes" id="UP000215256">
    <property type="component" value="Plasmid unnamed1"/>
</dbReference>
<sequence length="139" mass="16033">MKDFGFSDCMGPQLREFVEQQLLIDLCHYLSPEMHVNLADFSFDWSDSCIEGHRASWLDGAIENFSGIVILDPKKNVIVEGWMDFVETDTGLEVFWWSLHGRCVKTRNRARNEVPSHIWDRLSDRMCGSCIKSATETDN</sequence>
<reference evidence="1 2" key="1">
    <citation type="submission" date="2017-07" db="EMBL/GenBank/DDBJ databases">
        <title>Phylogenetic study on the rhizospheric bacterium Ochrobactrum sp. A44.</title>
        <authorList>
            <person name="Krzyzanowska D.M."/>
            <person name="Ossowicki A."/>
            <person name="Rajewska M."/>
            <person name="Maciag T."/>
            <person name="Kaczynski Z."/>
            <person name="Czerwicka M."/>
            <person name="Jafra S."/>
        </authorList>
    </citation>
    <scope>NUCLEOTIDE SEQUENCE [LARGE SCALE GENOMIC DNA]</scope>
    <source>
        <strain evidence="1 2">A44</strain>
        <plasmid evidence="1 2">unnamed1</plasmid>
    </source>
</reference>
<proteinExistence type="predicted"/>
<evidence type="ECO:0000313" key="2">
    <source>
        <dbReference type="Proteomes" id="UP000215256"/>
    </source>
</evidence>
<dbReference type="KEGG" id="och:CES85_3401"/>
<evidence type="ECO:0000313" key="1">
    <source>
        <dbReference type="EMBL" id="ASV88568.1"/>
    </source>
</evidence>
<dbReference type="EMBL" id="CP022605">
    <property type="protein sequence ID" value="ASV88568.1"/>
    <property type="molecule type" value="Genomic_DNA"/>
</dbReference>
<dbReference type="AlphaFoldDB" id="A0A248UPE9"/>
<gene>
    <name evidence="1" type="ORF">CES85_3401</name>
</gene>
<organism evidence="1 2">
    <name type="scientific">Ochrobactrum quorumnocens</name>
    <dbReference type="NCBI Taxonomy" id="271865"/>
    <lineage>
        <taxon>Bacteria</taxon>
        <taxon>Pseudomonadati</taxon>
        <taxon>Pseudomonadota</taxon>
        <taxon>Alphaproteobacteria</taxon>
        <taxon>Hyphomicrobiales</taxon>
        <taxon>Brucellaceae</taxon>
        <taxon>Brucella/Ochrobactrum group</taxon>
        <taxon>Ochrobactrum</taxon>
    </lineage>
</organism>
<dbReference type="RefSeq" id="WP_095448509.1">
    <property type="nucleotide sequence ID" value="NZ_CP022605.1"/>
</dbReference>
<accession>A0A248UPE9</accession>
<protein>
    <submittedName>
        <fullName evidence="1">Uncharacterized protein</fullName>
    </submittedName>
</protein>
<dbReference type="OrthoDB" id="883339at2"/>
<name>A0A248UPE9_9HYPH</name>
<geneLocation type="plasmid" evidence="1 2">
    <name>unnamed1</name>
</geneLocation>
<keyword evidence="1" id="KW-0614">Plasmid</keyword>